<evidence type="ECO:0000256" key="3">
    <source>
        <dbReference type="SAM" id="Coils"/>
    </source>
</evidence>
<dbReference type="Gene3D" id="2.30.42.10">
    <property type="match status" value="1"/>
</dbReference>
<dbReference type="GO" id="GO:0007165">
    <property type="term" value="P:signal transduction"/>
    <property type="evidence" value="ECO:0007669"/>
    <property type="project" value="InterPro"/>
</dbReference>
<comment type="similarity">
    <text evidence="1">Belongs to the RHPN family.</text>
</comment>
<dbReference type="Gene3D" id="1.25.40.280">
    <property type="entry name" value="alix/aip1 like domains"/>
    <property type="match status" value="1"/>
</dbReference>
<dbReference type="Gene3D" id="1.10.287.160">
    <property type="entry name" value="HR1 repeat"/>
    <property type="match status" value="1"/>
</dbReference>
<reference evidence="7 8" key="1">
    <citation type="submission" date="2015-04" db="EMBL/GenBank/DDBJ databases">
        <authorList>
            <person name="Syromyatnikov M.Y."/>
            <person name="Popov V.N."/>
        </authorList>
    </citation>
    <scope>NUCLEOTIDE SEQUENCE [LARGE SCALE GENOMIC DNA]</scope>
</reference>
<keyword evidence="2 3" id="KW-0175">Coiled coil</keyword>
<dbReference type="PANTHER" id="PTHR23031:SF15">
    <property type="entry name" value="LD12055P"/>
    <property type="match status" value="1"/>
</dbReference>
<feature type="coiled-coil region" evidence="3">
    <location>
        <begin position="66"/>
        <end position="93"/>
    </location>
</feature>
<evidence type="ECO:0000313" key="7">
    <source>
        <dbReference type="EMBL" id="CRK95515.1"/>
    </source>
</evidence>
<dbReference type="SMART" id="SM01041">
    <property type="entry name" value="BRO1"/>
    <property type="match status" value="1"/>
</dbReference>
<organism evidence="7 8">
    <name type="scientific">Clunio marinus</name>
    <dbReference type="NCBI Taxonomy" id="568069"/>
    <lineage>
        <taxon>Eukaryota</taxon>
        <taxon>Metazoa</taxon>
        <taxon>Ecdysozoa</taxon>
        <taxon>Arthropoda</taxon>
        <taxon>Hexapoda</taxon>
        <taxon>Insecta</taxon>
        <taxon>Pterygota</taxon>
        <taxon>Neoptera</taxon>
        <taxon>Endopterygota</taxon>
        <taxon>Diptera</taxon>
        <taxon>Nematocera</taxon>
        <taxon>Chironomoidea</taxon>
        <taxon>Chironomidae</taxon>
        <taxon>Clunio</taxon>
    </lineage>
</organism>
<proteinExistence type="inferred from homology"/>
<dbReference type="Proteomes" id="UP000183832">
    <property type="component" value="Unassembled WGS sequence"/>
</dbReference>
<dbReference type="STRING" id="568069.A0A1J1I5Q5"/>
<feature type="domain" description="PDZ" evidence="4">
    <location>
        <begin position="476"/>
        <end position="561"/>
    </location>
</feature>
<evidence type="ECO:0000256" key="1">
    <source>
        <dbReference type="ARBA" id="ARBA00010369"/>
    </source>
</evidence>
<dbReference type="InterPro" id="IPR004328">
    <property type="entry name" value="BRO1_dom"/>
</dbReference>
<feature type="domain" description="BRO1" evidence="5">
    <location>
        <begin position="100"/>
        <end position="462"/>
    </location>
</feature>
<dbReference type="Pfam" id="PF02185">
    <property type="entry name" value="HR1"/>
    <property type="match status" value="1"/>
</dbReference>
<evidence type="ECO:0000259" key="6">
    <source>
        <dbReference type="PROSITE" id="PS51860"/>
    </source>
</evidence>
<dbReference type="OrthoDB" id="64867at2759"/>
<dbReference type="PANTHER" id="PTHR23031">
    <property type="entry name" value="RHOPHILIN"/>
    <property type="match status" value="1"/>
</dbReference>
<dbReference type="CDD" id="cd11633">
    <property type="entry name" value="HR1_Rhophilin-1"/>
    <property type="match status" value="1"/>
</dbReference>
<dbReference type="InterPro" id="IPR001478">
    <property type="entry name" value="PDZ"/>
</dbReference>
<dbReference type="EMBL" id="CVRI01000042">
    <property type="protein sequence ID" value="CRK95515.1"/>
    <property type="molecule type" value="Genomic_DNA"/>
</dbReference>
<dbReference type="PROSITE" id="PS50106">
    <property type="entry name" value="PDZ"/>
    <property type="match status" value="1"/>
</dbReference>
<dbReference type="InterPro" id="IPR047138">
    <property type="entry name" value="RHPN1_2"/>
</dbReference>
<dbReference type="Pfam" id="PF03097">
    <property type="entry name" value="BRO1"/>
    <property type="match status" value="1"/>
</dbReference>
<dbReference type="InterPro" id="IPR036274">
    <property type="entry name" value="HR1_rpt_sf"/>
</dbReference>
<dbReference type="GO" id="GO:0051497">
    <property type="term" value="P:negative regulation of stress fiber assembly"/>
    <property type="evidence" value="ECO:0007669"/>
    <property type="project" value="TreeGrafter"/>
</dbReference>
<dbReference type="InterPro" id="IPR038499">
    <property type="entry name" value="BRO1_sf"/>
</dbReference>
<evidence type="ECO:0000256" key="2">
    <source>
        <dbReference type="PROSITE-ProRule" id="PRU01207"/>
    </source>
</evidence>
<sequence length="622" mass="71417">MDVTDKASTFKRGSDPRLITTRGKLQNRRCKLNQEINKELRLRAGAENLYKATSNKKLRDKINLELSFMNSTLQLLKEQLAELNSAVDVYQHEKHEDYLPMIPLGLKETKDVDFFEQFSDFILEHYSVDPANFEDAILDLIDTRQATRTPTRDIELHGVDLLCKYYNLLYFAERRFFPVNRNLGLYFEWYDSLTGEPTCQKTITLEKASTLFNIAALYTQIGAKQDRTQLKELNGAVDCFLKAAGIFQHIIETFTNAPSTDLKPFVLEVFVYLMRAQARECILKRLQMENSRDYEILLIEAQCLMREYSKIHYDVQSNEINFPACWEALIPLKTEYFKALSHVYFAKSISKSDTVKNEIIDEKHRLKTIKAHLQASQASHEEILRLQRMCRELRNKINIAKVLHNLEECIVNEMFTLPENIKDDEGEIIDTTLKEAQSKYTLVNTAPDFGKVDDPFRDLGPITVFSARRSWSAPRSVRLHKTDYQTRSYGTEEFGFSIKSESPVMISSVDINSVADLGGIKVGDYIVEIAGHEAKWFTQSQILENIRASMNTLDLKVITPMIYQKQDSADKNKKLESYAESSSGFSSGASSPTNTNKPIKGRFAGVWNRLKAHSIQKGLFHH</sequence>
<protein>
    <submittedName>
        <fullName evidence="7">CLUMA_CG008984, isoform A</fullName>
    </submittedName>
</protein>
<evidence type="ECO:0000259" key="4">
    <source>
        <dbReference type="PROSITE" id="PS50106"/>
    </source>
</evidence>
<evidence type="ECO:0000313" key="8">
    <source>
        <dbReference type="Proteomes" id="UP000183832"/>
    </source>
</evidence>
<dbReference type="Pfam" id="PF00595">
    <property type="entry name" value="PDZ"/>
    <property type="match status" value="1"/>
</dbReference>
<dbReference type="AlphaFoldDB" id="A0A1J1I5Q5"/>
<feature type="domain" description="REM-1" evidence="6">
    <location>
        <begin position="14"/>
        <end position="89"/>
    </location>
</feature>
<dbReference type="InterPro" id="IPR011072">
    <property type="entry name" value="HR1_rho-bd"/>
</dbReference>
<dbReference type="PROSITE" id="PS51180">
    <property type="entry name" value="BRO1"/>
    <property type="match status" value="1"/>
</dbReference>
<dbReference type="SUPFAM" id="SSF46585">
    <property type="entry name" value="HR1 repeat"/>
    <property type="match status" value="1"/>
</dbReference>
<dbReference type="SMART" id="SM00228">
    <property type="entry name" value="PDZ"/>
    <property type="match status" value="1"/>
</dbReference>
<dbReference type="InterPro" id="IPR036034">
    <property type="entry name" value="PDZ_sf"/>
</dbReference>
<dbReference type="SMART" id="SM00742">
    <property type="entry name" value="Hr1"/>
    <property type="match status" value="1"/>
</dbReference>
<keyword evidence="8" id="KW-1185">Reference proteome</keyword>
<accession>A0A1J1I5Q5</accession>
<evidence type="ECO:0000259" key="5">
    <source>
        <dbReference type="PROSITE" id="PS51180"/>
    </source>
</evidence>
<dbReference type="PROSITE" id="PS51860">
    <property type="entry name" value="REM_1"/>
    <property type="match status" value="1"/>
</dbReference>
<gene>
    <name evidence="7" type="primary">putative Rhophilin-2</name>
    <name evidence="7" type="ORF">CLUMA_CG008984</name>
</gene>
<name>A0A1J1I5Q5_9DIPT</name>
<dbReference type="SUPFAM" id="SSF50156">
    <property type="entry name" value="PDZ domain-like"/>
    <property type="match status" value="1"/>
</dbReference>